<keyword evidence="2" id="KW-0808">Transferase</keyword>
<evidence type="ECO:0000256" key="2">
    <source>
        <dbReference type="ARBA" id="ARBA00022679"/>
    </source>
</evidence>
<reference evidence="4 5" key="1">
    <citation type="submission" date="2021-03" db="EMBL/GenBank/DDBJ databases">
        <title>Lysobacter sp. nov. isolated from soil of gangwondo yeongwol, south Korea.</title>
        <authorList>
            <person name="Kim K.R."/>
            <person name="Kim K.H."/>
            <person name="Jeon C.O."/>
        </authorList>
    </citation>
    <scope>NUCLEOTIDE SEQUENCE [LARGE SCALE GENOMIC DNA]</scope>
    <source>
        <strain evidence="4 5">R19</strain>
    </source>
</reference>
<evidence type="ECO:0000256" key="1">
    <source>
        <dbReference type="ARBA" id="ARBA00022676"/>
    </source>
</evidence>
<dbReference type="RefSeq" id="WP_200615224.1">
    <property type="nucleotide sequence ID" value="NZ_CP071518.1"/>
</dbReference>
<dbReference type="AlphaFoldDB" id="A0A974Y039"/>
<dbReference type="Proteomes" id="UP000639274">
    <property type="component" value="Chromosome"/>
</dbReference>
<keyword evidence="1" id="KW-0328">Glycosyltransferase</keyword>
<dbReference type="InterPro" id="IPR028098">
    <property type="entry name" value="Glyco_trans_4-like_N"/>
</dbReference>
<dbReference type="EMBL" id="CP071518">
    <property type="protein sequence ID" value="QSX78947.1"/>
    <property type="molecule type" value="Genomic_DNA"/>
</dbReference>
<proteinExistence type="predicted"/>
<dbReference type="PANTHER" id="PTHR12526">
    <property type="entry name" value="GLYCOSYLTRANSFERASE"/>
    <property type="match status" value="1"/>
</dbReference>
<protein>
    <submittedName>
        <fullName evidence="4">Glycosyltransferase</fullName>
    </submittedName>
</protein>
<dbReference type="Pfam" id="PF13439">
    <property type="entry name" value="Glyco_transf_4"/>
    <property type="match status" value="1"/>
</dbReference>
<feature type="domain" description="Glycosyltransferase subfamily 4-like N-terminal" evidence="3">
    <location>
        <begin position="14"/>
        <end position="169"/>
    </location>
</feature>
<evidence type="ECO:0000313" key="4">
    <source>
        <dbReference type="EMBL" id="QSX78947.1"/>
    </source>
</evidence>
<dbReference type="SUPFAM" id="SSF53756">
    <property type="entry name" value="UDP-Glycosyltransferase/glycogen phosphorylase"/>
    <property type="match status" value="1"/>
</dbReference>
<dbReference type="Pfam" id="PF13692">
    <property type="entry name" value="Glyco_trans_1_4"/>
    <property type="match status" value="1"/>
</dbReference>
<dbReference type="KEGG" id="lsf:I8J32_003200"/>
<dbReference type="PANTHER" id="PTHR12526:SF510">
    <property type="entry name" value="D-INOSITOL 3-PHOSPHATE GLYCOSYLTRANSFERASE"/>
    <property type="match status" value="1"/>
</dbReference>
<name>A0A974Y039_9GAMM</name>
<dbReference type="GO" id="GO:0016757">
    <property type="term" value="F:glycosyltransferase activity"/>
    <property type="evidence" value="ECO:0007669"/>
    <property type="project" value="UniProtKB-KW"/>
</dbReference>
<accession>A0A974Y039</accession>
<organism evidence="4 5">
    <name type="scientific">Agrilutibacter solisilvae</name>
    <dbReference type="NCBI Taxonomy" id="2763317"/>
    <lineage>
        <taxon>Bacteria</taxon>
        <taxon>Pseudomonadati</taxon>
        <taxon>Pseudomonadota</taxon>
        <taxon>Gammaproteobacteria</taxon>
        <taxon>Lysobacterales</taxon>
        <taxon>Lysobacteraceae</taxon>
        <taxon>Agrilutibacter</taxon>
    </lineage>
</organism>
<gene>
    <name evidence="4" type="ORF">I8J32_003200</name>
</gene>
<sequence>MKILFTNFHEGDGGGHTTYVVALARGLAGRHEVHVAAPEGSRLLREAREVPGVTALAQAFPNGLRELAARRRALQALAARLRAEAYDVVHVNGSADHRLVLAAMGGLPRRPKLVLTKHNSKPLGGFGHAWRARSTDQVIAVCDFTLRQLRQSAYRRCALATVHNGIDVAHFSPWPEQQALAERQRWFGDFGGLVLGSTAGTAAYKGWMDLVEALALLPADARAQVRVLMAGKPPGAEQVARIDALGLASQVVFTGLLTDVRPAVAAIDAGFVLSYDVETISFACREMMAMGKPVLLSDYAGLPENVAEGREGWVVPVRDRRAIAAAVEKILALRPRLPAMGAAARERAAREFGIELFVERTLAVYAAVLGMSAG</sequence>
<evidence type="ECO:0000313" key="5">
    <source>
        <dbReference type="Proteomes" id="UP000639274"/>
    </source>
</evidence>
<keyword evidence="5" id="KW-1185">Reference proteome</keyword>
<evidence type="ECO:0000259" key="3">
    <source>
        <dbReference type="Pfam" id="PF13439"/>
    </source>
</evidence>
<dbReference type="Gene3D" id="3.40.50.2000">
    <property type="entry name" value="Glycogen Phosphorylase B"/>
    <property type="match status" value="2"/>
</dbReference>